<protein>
    <submittedName>
        <fullName evidence="1">Uncharacterized protein</fullName>
    </submittedName>
</protein>
<gene>
    <name evidence="1" type="ORF">DQG23_28170</name>
</gene>
<evidence type="ECO:0000313" key="2">
    <source>
        <dbReference type="Proteomes" id="UP000250369"/>
    </source>
</evidence>
<dbReference type="RefSeq" id="WP_113034375.1">
    <property type="nucleotide sequence ID" value="NZ_QMFB01000020.1"/>
</dbReference>
<proteinExistence type="predicted"/>
<accession>A0A329M9N9</accession>
<dbReference type="Proteomes" id="UP000250369">
    <property type="component" value="Unassembled WGS sequence"/>
</dbReference>
<dbReference type="AlphaFoldDB" id="A0A329M9N9"/>
<name>A0A329M9N9_9BACL</name>
<organism evidence="1 2">
    <name type="scientific">Paenibacillus contaminans</name>
    <dbReference type="NCBI Taxonomy" id="450362"/>
    <lineage>
        <taxon>Bacteria</taxon>
        <taxon>Bacillati</taxon>
        <taxon>Bacillota</taxon>
        <taxon>Bacilli</taxon>
        <taxon>Bacillales</taxon>
        <taxon>Paenibacillaceae</taxon>
        <taxon>Paenibacillus</taxon>
    </lineage>
</organism>
<keyword evidence="2" id="KW-1185">Reference proteome</keyword>
<dbReference type="EMBL" id="QMFB01000020">
    <property type="protein sequence ID" value="RAV16715.1"/>
    <property type="molecule type" value="Genomic_DNA"/>
</dbReference>
<sequence length="141" mass="15723">MKQILMFVMFASLLCWVMFAPIYKHVLLVRQAVLQKEVDYMLEIGANGTHGYVDAAMIAESRIRFTEWGFTPSELTYTVTTTNGVNGMNPSAPVLRGNGIQLEISYPFGNAFRIDRLVGMTLPPENGRLSAVGLKMSEYVP</sequence>
<reference evidence="1 2" key="1">
    <citation type="journal article" date="2009" name="Int. J. Syst. Evol. Microbiol.">
        <title>Paenibacillus contaminans sp. nov., isolated from a contaminated laboratory plate.</title>
        <authorList>
            <person name="Chou J.H."/>
            <person name="Lee J.H."/>
            <person name="Lin M.C."/>
            <person name="Chang P.S."/>
            <person name="Arun A.B."/>
            <person name="Young C.C."/>
            <person name="Chen W.M."/>
        </authorList>
    </citation>
    <scope>NUCLEOTIDE SEQUENCE [LARGE SCALE GENOMIC DNA]</scope>
    <source>
        <strain evidence="1 2">CKOBP-6</strain>
    </source>
</reference>
<comment type="caution">
    <text evidence="1">The sequence shown here is derived from an EMBL/GenBank/DDBJ whole genome shotgun (WGS) entry which is preliminary data.</text>
</comment>
<evidence type="ECO:0000313" key="1">
    <source>
        <dbReference type="EMBL" id="RAV16715.1"/>
    </source>
</evidence>
<dbReference type="OrthoDB" id="2609420at2"/>